<evidence type="ECO:0000259" key="1">
    <source>
        <dbReference type="Pfam" id="PF22515"/>
    </source>
</evidence>
<evidence type="ECO:0008006" key="8">
    <source>
        <dbReference type="Google" id="ProtNLM"/>
    </source>
</evidence>
<sequence length="483" mass="54575">MPRLDSTKNDVWNLFFKQHRDKILRSIDKTGLYRVTAGALSDVSHSLSGPDVRNLTKFDRTAQLPDVFKQEALSMKDYINILPLGHLKGEYTYALGRFNAYAPLEFDKNQSPVEISFPSGIQTVTPDNVNSESTAVDIAFTSRMLDQAFNITDENSLMPVLHGRMGTGPMSFSVGTETPVNITVASAQMEIDATFENKNSIVILEAKKVPEVDFLVRQLFYPYYVLRHNRGVSKDIIPTFLVILGTKYYFVKYNFSDPGNYSSIQRIGQAAFYFKNNTHITLEDIYEWMENVEPIPEPDIPFPQADSYQQFISTLAFLNDAESGDGPNGEGMTTLEIAESLGSNGYANRQGAYYGNLLHYFGLAKYTTNGNSGYYSITEEGRFVYKNIDTDQGQERIIKLLLQHKPFRAALNELHNHESIFTNDSRLPGSIYERVAQAIADSGGLWNTKTKKYEVSNKTLLRRSRSVVSLLRSFIRNIINSYS</sequence>
<evidence type="ECO:0000259" key="2">
    <source>
        <dbReference type="Pfam" id="PF22518"/>
    </source>
</evidence>
<feature type="domain" description="DUF6996" evidence="1">
    <location>
        <begin position="10"/>
        <end position="75"/>
    </location>
</feature>
<reference evidence="4 6" key="1">
    <citation type="journal article" date="2017" name="Front. Immunol.">
        <title>Complete Genome Sequence of Lactobacillus casei LC5, a Potential Probiotics for Atopic Dermatitis.</title>
        <authorList>
            <person name="Kang J."/>
            <person name="Chung W.H."/>
            <person name="Lim T.J."/>
            <person name="Whon T.W."/>
            <person name="Lim S."/>
            <person name="Nam Y.D."/>
        </authorList>
    </citation>
    <scope>NUCLEOTIDE SEQUENCE [LARGE SCALE GENOMIC DNA]</scope>
    <source>
        <strain evidence="4 6">LC5</strain>
    </source>
</reference>
<feature type="domain" description="DUF6997" evidence="2">
    <location>
        <begin position="96"/>
        <end position="272"/>
    </location>
</feature>
<gene>
    <name evidence="4" type="ORF">BGL52_09925</name>
    <name evidence="5" type="ORF">RWA16_09715</name>
</gene>
<dbReference type="InterPro" id="IPR055650">
    <property type="entry name" value="DUF7226"/>
</dbReference>
<dbReference type="EMBL" id="CP017065">
    <property type="protein sequence ID" value="ARY92052.1"/>
    <property type="molecule type" value="Genomic_DNA"/>
</dbReference>
<dbReference type="RefSeq" id="WP_087912534.1">
    <property type="nucleotide sequence ID" value="NZ_CP017065.1"/>
</dbReference>
<keyword evidence="7" id="KW-1185">Reference proteome</keyword>
<dbReference type="Pfam" id="PF22518">
    <property type="entry name" value="DUF6997"/>
    <property type="match status" value="1"/>
</dbReference>
<dbReference type="Pfam" id="PF23871">
    <property type="entry name" value="DUF7226"/>
    <property type="match status" value="1"/>
</dbReference>
<evidence type="ECO:0000313" key="4">
    <source>
        <dbReference type="EMBL" id="ARY92052.1"/>
    </source>
</evidence>
<dbReference type="Proteomes" id="UP001303564">
    <property type="component" value="Chromosome"/>
</dbReference>
<evidence type="ECO:0000259" key="3">
    <source>
        <dbReference type="Pfam" id="PF23871"/>
    </source>
</evidence>
<feature type="domain" description="DUF7226" evidence="3">
    <location>
        <begin position="332"/>
        <end position="424"/>
    </location>
</feature>
<proteinExistence type="predicted"/>
<evidence type="ECO:0000313" key="7">
    <source>
        <dbReference type="Proteomes" id="UP001303564"/>
    </source>
</evidence>
<evidence type="ECO:0000313" key="6">
    <source>
        <dbReference type="Proteomes" id="UP000195609"/>
    </source>
</evidence>
<name>A0AAN1EZN3_LACCA</name>
<dbReference type="EMBL" id="CP136128">
    <property type="protein sequence ID" value="WNX26694.1"/>
    <property type="molecule type" value="Genomic_DNA"/>
</dbReference>
<reference evidence="5 7" key="2">
    <citation type="submission" date="2023-09" db="EMBL/GenBank/DDBJ databases">
        <title>Genomic characteristic of L. casei group strains isolated from clinical sources.</title>
        <authorList>
            <person name="Jarocki P."/>
        </authorList>
    </citation>
    <scope>NUCLEOTIDE SEQUENCE [LARGE SCALE GENOMIC DNA]</scope>
    <source>
        <strain evidence="5 7">LMG 24099</strain>
    </source>
</reference>
<dbReference type="InterPro" id="IPR054266">
    <property type="entry name" value="DUF6997"/>
</dbReference>
<organism evidence="4 6">
    <name type="scientific">Lacticaseibacillus casei</name>
    <name type="common">Lactobacillus casei</name>
    <dbReference type="NCBI Taxonomy" id="1582"/>
    <lineage>
        <taxon>Bacteria</taxon>
        <taxon>Bacillati</taxon>
        <taxon>Bacillota</taxon>
        <taxon>Bacilli</taxon>
        <taxon>Lactobacillales</taxon>
        <taxon>Lactobacillaceae</taxon>
        <taxon>Lacticaseibacillus</taxon>
    </lineage>
</organism>
<protein>
    <recommendedName>
        <fullName evidence="8">Type II restriction endonuclease</fullName>
    </recommendedName>
</protein>
<accession>A0AAN1EZN3</accession>
<dbReference type="Pfam" id="PF22515">
    <property type="entry name" value="DUF6996"/>
    <property type="match status" value="1"/>
</dbReference>
<evidence type="ECO:0000313" key="5">
    <source>
        <dbReference type="EMBL" id="WNX26694.1"/>
    </source>
</evidence>
<dbReference type="Proteomes" id="UP000195609">
    <property type="component" value="Chromosome"/>
</dbReference>
<dbReference type="InterPro" id="IPR054265">
    <property type="entry name" value="DUF6996"/>
</dbReference>
<dbReference type="AlphaFoldDB" id="A0AAN1EZN3"/>